<dbReference type="InterPro" id="IPR006442">
    <property type="entry name" value="Antitoxin_Phd/YefM"/>
</dbReference>
<dbReference type="InterPro" id="IPR036165">
    <property type="entry name" value="YefM-like_sf"/>
</dbReference>
<accession>A0A366EQ71</accession>
<keyword evidence="4" id="KW-1185">Reference proteome</keyword>
<evidence type="ECO:0000313" key="3">
    <source>
        <dbReference type="EMBL" id="RBP04563.1"/>
    </source>
</evidence>
<evidence type="ECO:0000313" key="4">
    <source>
        <dbReference type="Proteomes" id="UP000253529"/>
    </source>
</evidence>
<dbReference type="Gene3D" id="3.40.1620.10">
    <property type="entry name" value="YefM-like domain"/>
    <property type="match status" value="1"/>
</dbReference>
<comment type="similarity">
    <text evidence="1 2">Belongs to the phD/YefM antitoxin family.</text>
</comment>
<dbReference type="Proteomes" id="UP000253529">
    <property type="component" value="Unassembled WGS sequence"/>
</dbReference>
<evidence type="ECO:0000256" key="2">
    <source>
        <dbReference type="RuleBase" id="RU362080"/>
    </source>
</evidence>
<dbReference type="Pfam" id="PF02604">
    <property type="entry name" value="PhdYeFM_antitox"/>
    <property type="match status" value="1"/>
</dbReference>
<dbReference type="AlphaFoldDB" id="A0A366EQ71"/>
<reference evidence="3 4" key="1">
    <citation type="submission" date="2018-06" db="EMBL/GenBank/DDBJ databases">
        <title>Genomic Encyclopedia of Type Strains, Phase IV (KMG-IV): sequencing the most valuable type-strain genomes for metagenomic binning, comparative biology and taxonomic classification.</title>
        <authorList>
            <person name="Goeker M."/>
        </authorList>
    </citation>
    <scope>NUCLEOTIDE SEQUENCE [LARGE SCALE GENOMIC DNA]</scope>
    <source>
        <strain evidence="3 4">DSM 24875</strain>
    </source>
</reference>
<dbReference type="SUPFAM" id="SSF143120">
    <property type="entry name" value="YefM-like"/>
    <property type="match status" value="1"/>
</dbReference>
<evidence type="ECO:0000256" key="1">
    <source>
        <dbReference type="ARBA" id="ARBA00009981"/>
    </source>
</evidence>
<comment type="function">
    <text evidence="2">Antitoxin component of a type II toxin-antitoxin (TA) system.</text>
</comment>
<dbReference type="EMBL" id="QNRK01000039">
    <property type="protein sequence ID" value="RBP04563.1"/>
    <property type="molecule type" value="Genomic_DNA"/>
</dbReference>
<organism evidence="3 4">
    <name type="scientific">Roseiarcus fermentans</name>
    <dbReference type="NCBI Taxonomy" id="1473586"/>
    <lineage>
        <taxon>Bacteria</taxon>
        <taxon>Pseudomonadati</taxon>
        <taxon>Pseudomonadota</taxon>
        <taxon>Alphaproteobacteria</taxon>
        <taxon>Hyphomicrobiales</taxon>
        <taxon>Roseiarcaceae</taxon>
        <taxon>Roseiarcus</taxon>
    </lineage>
</organism>
<sequence>MKTASITEAKNNLSALIDGLEDGSPVLIADRGRPVARLEAALESDDGADAGRIARLVREGLARPARGALPLSFLAERPPRADPGESAVDMVIAERRESR</sequence>
<dbReference type="RefSeq" id="WP_170153394.1">
    <property type="nucleotide sequence ID" value="NZ_QNRK01000039.1"/>
</dbReference>
<proteinExistence type="inferred from homology"/>
<gene>
    <name evidence="3" type="ORF">DFR50_13940</name>
</gene>
<dbReference type="NCBIfam" id="TIGR01552">
    <property type="entry name" value="phd_fam"/>
    <property type="match status" value="1"/>
</dbReference>
<comment type="caution">
    <text evidence="3">The sequence shown here is derived from an EMBL/GenBank/DDBJ whole genome shotgun (WGS) entry which is preliminary data.</text>
</comment>
<name>A0A366EQ71_9HYPH</name>
<protein>
    <recommendedName>
        <fullName evidence="2">Antitoxin</fullName>
    </recommendedName>
</protein>